<dbReference type="Proteomes" id="UP001165122">
    <property type="component" value="Unassembled WGS sequence"/>
</dbReference>
<feature type="domain" description="HORMA" evidence="2">
    <location>
        <begin position="2"/>
        <end position="243"/>
    </location>
</feature>
<dbReference type="OrthoDB" id="21254at2759"/>
<feature type="compositionally biased region" description="Low complexity" evidence="1">
    <location>
        <begin position="133"/>
        <end position="147"/>
    </location>
</feature>
<dbReference type="AlphaFoldDB" id="A0A9W7AVS6"/>
<evidence type="ECO:0000313" key="3">
    <source>
        <dbReference type="EMBL" id="GMH76860.1"/>
    </source>
</evidence>
<proteinExistence type="predicted"/>
<dbReference type="InterPro" id="IPR045091">
    <property type="entry name" value="Mad2-like"/>
</dbReference>
<dbReference type="PROSITE" id="PS50815">
    <property type="entry name" value="HORMA"/>
    <property type="match status" value="1"/>
</dbReference>
<dbReference type="SUPFAM" id="SSF56019">
    <property type="entry name" value="The spindle assembly checkpoint protein mad2"/>
    <property type="match status" value="1"/>
</dbReference>
<evidence type="ECO:0000313" key="4">
    <source>
        <dbReference type="Proteomes" id="UP001165122"/>
    </source>
</evidence>
<keyword evidence="4" id="KW-1185">Reference proteome</keyword>
<comment type="caution">
    <text evidence="3">The sequence shown here is derived from an EMBL/GenBank/DDBJ whole genome shotgun (WGS) entry which is preliminary data.</text>
</comment>
<dbReference type="InterPro" id="IPR003511">
    <property type="entry name" value="HORMA_dom"/>
</dbReference>
<accession>A0A9W7AVS6</accession>
<reference evidence="4" key="1">
    <citation type="journal article" date="2023" name="Commun. Biol.">
        <title>Genome analysis of Parmales, the sister group of diatoms, reveals the evolutionary specialization of diatoms from phago-mixotrophs to photoautotrophs.</title>
        <authorList>
            <person name="Ban H."/>
            <person name="Sato S."/>
            <person name="Yoshikawa S."/>
            <person name="Yamada K."/>
            <person name="Nakamura Y."/>
            <person name="Ichinomiya M."/>
            <person name="Sato N."/>
            <person name="Blanc-Mathieu R."/>
            <person name="Endo H."/>
            <person name="Kuwata A."/>
            <person name="Ogata H."/>
        </authorList>
    </citation>
    <scope>NUCLEOTIDE SEQUENCE [LARGE SCALE GENOMIC DNA]</scope>
    <source>
        <strain evidence="4">NIES 3700</strain>
    </source>
</reference>
<dbReference type="EMBL" id="BRXW01000783">
    <property type="protein sequence ID" value="GMH76860.1"/>
    <property type="molecule type" value="Genomic_DNA"/>
</dbReference>
<dbReference type="GO" id="GO:0016035">
    <property type="term" value="C:zeta DNA polymerase complex"/>
    <property type="evidence" value="ECO:0007669"/>
    <property type="project" value="TreeGrafter"/>
</dbReference>
<organism evidence="3 4">
    <name type="scientific">Triparma laevis f. longispina</name>
    <dbReference type="NCBI Taxonomy" id="1714387"/>
    <lineage>
        <taxon>Eukaryota</taxon>
        <taxon>Sar</taxon>
        <taxon>Stramenopiles</taxon>
        <taxon>Ochrophyta</taxon>
        <taxon>Bolidophyceae</taxon>
        <taxon>Parmales</taxon>
        <taxon>Triparmaceae</taxon>
        <taxon>Triparma</taxon>
    </lineage>
</organism>
<sequence length="247" mass="27934">MDPTLCLVSESLELSLHTILYSRQLYPSSIFSPTTFLGLQIHVCRHDKINKYIADTVRVAAEGIIGGDVDCVVLTFVDEEANRFASLQTSQSIQGTETTMTTSTSTVRGEFQNGILERFVFDFDSSLLREHVNQNNNNNNNKNNKNKFPPKSLSSSFRNLLLRLTTTPPRTYPGSTTFRLGVQLADVTREEVEKNEVLCEALGGVEWYEEEKRNIYVERDRGIMKPIKSVVSRDEGISLEVYVEKVI</sequence>
<protein>
    <recommendedName>
        <fullName evidence="2">HORMA domain-containing protein</fullName>
    </recommendedName>
</protein>
<dbReference type="InterPro" id="IPR036570">
    <property type="entry name" value="HORMA_dom_sf"/>
</dbReference>
<dbReference type="PANTHER" id="PTHR11842">
    <property type="entry name" value="MITOTIC SPINDLE ASSEMBLY CHECKPOINT PROTEIN MAD2"/>
    <property type="match status" value="1"/>
</dbReference>
<feature type="region of interest" description="Disordered" evidence="1">
    <location>
        <begin position="132"/>
        <end position="152"/>
    </location>
</feature>
<dbReference type="Gene3D" id="3.30.900.10">
    <property type="entry name" value="HORMA domain"/>
    <property type="match status" value="1"/>
</dbReference>
<evidence type="ECO:0000256" key="1">
    <source>
        <dbReference type="SAM" id="MobiDB-lite"/>
    </source>
</evidence>
<dbReference type="PANTHER" id="PTHR11842:SF10">
    <property type="entry name" value="MITOTIC SPINDLE ASSEMBLY CHECKPOINT PROTEIN MAD2B"/>
    <property type="match status" value="1"/>
</dbReference>
<name>A0A9W7AVS6_9STRA</name>
<gene>
    <name evidence="3" type="ORF">TrLO_g5087</name>
</gene>
<evidence type="ECO:0000259" key="2">
    <source>
        <dbReference type="PROSITE" id="PS50815"/>
    </source>
</evidence>
<dbReference type="Pfam" id="PF02301">
    <property type="entry name" value="HORMA"/>
    <property type="match status" value="1"/>
</dbReference>